<sequence>MFQSAIAIDDLTFGSWSMGRPRSGRRNRSRHAGCRRCCSKECCGSCCRYLYNPKQHTFCTRTCGSWCKILTYYIGFIICITAIFLLMIYLETDSKGEMINPNVFKIKLLDVGIPGGSLLPSSANNLSLPLIWLTKSSKGPSSNTYIHKIQTFLKTQNEKCKELEKTGMRKCPFNLTELGPCAEPQFGYDNKKPCIYLKLNRLLSWTPTAYTKSDLNKLEEKYRRKVDISRSVIWVHCEGESTYDEEHLGTIKYHPEAAFHEKYFPFEQAVSLNPVIAIQLGNVQSGYILHIRCTLFSKNFPYSGNSVLKTFVLVD</sequence>
<name>A0ABM1NBT5_NICVS</name>
<dbReference type="RefSeq" id="XP_017784285.1">
    <property type="nucleotide sequence ID" value="XM_017928796.1"/>
</dbReference>
<evidence type="ECO:0000256" key="4">
    <source>
        <dbReference type="ARBA" id="ARBA00022968"/>
    </source>
</evidence>
<dbReference type="GeneID" id="108567971"/>
<dbReference type="InterPro" id="IPR038702">
    <property type="entry name" value="Na/K_ATPase_sub_beta_sf"/>
</dbReference>
<evidence type="ECO:0000313" key="8">
    <source>
        <dbReference type="Proteomes" id="UP000695000"/>
    </source>
</evidence>
<proteinExistence type="inferred from homology"/>
<protein>
    <submittedName>
        <fullName evidence="9">Sodium/potassium-transporting ATPase subunit beta-1-like</fullName>
    </submittedName>
</protein>
<evidence type="ECO:0000256" key="5">
    <source>
        <dbReference type="ARBA" id="ARBA00022989"/>
    </source>
</evidence>
<evidence type="ECO:0000313" key="9">
    <source>
        <dbReference type="RefSeq" id="XP_017784285.1"/>
    </source>
</evidence>
<comment type="subcellular location">
    <subcellularLocation>
        <location evidence="1">Membrane</location>
        <topology evidence="1">Single-pass type II membrane protein</topology>
    </subcellularLocation>
</comment>
<keyword evidence="8" id="KW-1185">Reference proteome</keyword>
<evidence type="ECO:0000256" key="7">
    <source>
        <dbReference type="SAM" id="Phobius"/>
    </source>
</evidence>
<keyword evidence="5 7" id="KW-1133">Transmembrane helix</keyword>
<dbReference type="Proteomes" id="UP000695000">
    <property type="component" value="Unplaced"/>
</dbReference>
<evidence type="ECO:0000256" key="1">
    <source>
        <dbReference type="ARBA" id="ARBA00004606"/>
    </source>
</evidence>
<accession>A0ABM1NBT5</accession>
<keyword evidence="3 7" id="KW-0812">Transmembrane</keyword>
<dbReference type="Pfam" id="PF00287">
    <property type="entry name" value="Na_K-ATPase"/>
    <property type="match status" value="1"/>
</dbReference>
<gene>
    <name evidence="9" type="primary">LOC108567971</name>
</gene>
<keyword evidence="4" id="KW-0735">Signal-anchor</keyword>
<dbReference type="PANTHER" id="PTHR11523">
    <property type="entry name" value="SODIUM/POTASSIUM-DEPENDENT ATPASE BETA SUBUNIT"/>
    <property type="match status" value="1"/>
</dbReference>
<dbReference type="Gene3D" id="2.60.40.1660">
    <property type="entry name" value="Na, k-atpase alpha subunit"/>
    <property type="match status" value="1"/>
</dbReference>
<evidence type="ECO:0000256" key="6">
    <source>
        <dbReference type="ARBA" id="ARBA00023136"/>
    </source>
</evidence>
<reference evidence="9" key="1">
    <citation type="submission" date="2025-08" db="UniProtKB">
        <authorList>
            <consortium name="RefSeq"/>
        </authorList>
    </citation>
    <scope>IDENTIFICATION</scope>
    <source>
        <tissue evidence="9">Whole Larva</tissue>
    </source>
</reference>
<dbReference type="InterPro" id="IPR000402">
    <property type="entry name" value="Na/K_ATPase_sub_beta"/>
</dbReference>
<feature type="transmembrane region" description="Helical" evidence="7">
    <location>
        <begin position="70"/>
        <end position="90"/>
    </location>
</feature>
<keyword evidence="6 7" id="KW-0472">Membrane</keyword>
<comment type="similarity">
    <text evidence="2">Belongs to the X(+)/potassium ATPases subunit beta family.</text>
</comment>
<dbReference type="PANTHER" id="PTHR11523:SF28">
    <property type="entry name" value="NA_K-ATPASE BETA SUBUNIT ISOFORM 4-RELATED"/>
    <property type="match status" value="1"/>
</dbReference>
<organism evidence="8 9">
    <name type="scientific">Nicrophorus vespilloides</name>
    <name type="common">Boreal carrion beetle</name>
    <dbReference type="NCBI Taxonomy" id="110193"/>
    <lineage>
        <taxon>Eukaryota</taxon>
        <taxon>Metazoa</taxon>
        <taxon>Ecdysozoa</taxon>
        <taxon>Arthropoda</taxon>
        <taxon>Hexapoda</taxon>
        <taxon>Insecta</taxon>
        <taxon>Pterygota</taxon>
        <taxon>Neoptera</taxon>
        <taxon>Endopterygota</taxon>
        <taxon>Coleoptera</taxon>
        <taxon>Polyphaga</taxon>
        <taxon>Staphyliniformia</taxon>
        <taxon>Silphidae</taxon>
        <taxon>Nicrophorinae</taxon>
        <taxon>Nicrophorus</taxon>
    </lineage>
</organism>
<evidence type="ECO:0000256" key="2">
    <source>
        <dbReference type="ARBA" id="ARBA00005876"/>
    </source>
</evidence>
<evidence type="ECO:0000256" key="3">
    <source>
        <dbReference type="ARBA" id="ARBA00022692"/>
    </source>
</evidence>